<feature type="transmembrane region" description="Helical" evidence="1">
    <location>
        <begin position="92"/>
        <end position="111"/>
    </location>
</feature>
<evidence type="ECO:0000256" key="1">
    <source>
        <dbReference type="SAM" id="Phobius"/>
    </source>
</evidence>
<feature type="transmembrane region" description="Helical" evidence="1">
    <location>
        <begin position="44"/>
        <end position="68"/>
    </location>
</feature>
<proteinExistence type="predicted"/>
<keyword evidence="1" id="KW-0472">Membrane</keyword>
<protein>
    <submittedName>
        <fullName evidence="2">Uncharacterized protein</fullName>
    </submittedName>
</protein>
<evidence type="ECO:0000313" key="3">
    <source>
        <dbReference type="Proteomes" id="UP000623467"/>
    </source>
</evidence>
<gene>
    <name evidence="2" type="ORF">MSAN_00822700</name>
</gene>
<sequence length="627" mass="68453">METRPLLLSTRRRSFDELTLESKWQTRNTLSESKPVKVKYTRPIWWPLAVILGQVLLLTLSWGLFAAVRSQGYISVSPTLAKALQKYPQSKTYVVTFLSSSLSAFSSYLFAHAIRQMILVHLTDPMTVSTLRFGISVSTRSPLFDLENIKVLVVTGVFFLATLGQTASWSSLLTPNDITVYIPLQGTELDFSSEALVSQFPQFYGTIETYLASALLSVIDASGSTSAMAYLGYPTVLDYAGLAYNGSTGGIFPSMVKIDAPIANRTNFLTHNTSPLPPFYTSYNITMSQQGLTAAVSCQDRSGRLDATSDPPFQRLATQAEIAIGNDHSTYTAVSFMSACSGETEHTYQYLSSTNDTVIALASPQNDTSGGYMNTYTVIIDSQGPRYQDMGTMVCSVSPQIQNMTSYYNGRFVYSEPDSAYAPINLPLNSSFFYGTLVEGIRFGQGTTRNAVGDVIESIRTDQIAGNQPVDYLTLWEAYIRGVVEFAGTAMKWHLAAPSDGLLRLHPPSNLDMIKSTNGTAITTTIGWQYRQLASFAVLIPSTFVAVASIIIVLFTAFWNRRIPVQHAAFDPSNPLVLMAAASAGGMGNIFNGLTKEDVKEGQKKKVKLGQVGGKFGFVQVNTMSIA</sequence>
<keyword evidence="3" id="KW-1185">Reference proteome</keyword>
<accession>A0A8H6YZH5</accession>
<comment type="caution">
    <text evidence="2">The sequence shown here is derived from an EMBL/GenBank/DDBJ whole genome shotgun (WGS) entry which is preliminary data.</text>
</comment>
<keyword evidence="1" id="KW-1133">Transmembrane helix</keyword>
<keyword evidence="1" id="KW-0812">Transmembrane</keyword>
<organism evidence="2 3">
    <name type="scientific">Mycena sanguinolenta</name>
    <dbReference type="NCBI Taxonomy" id="230812"/>
    <lineage>
        <taxon>Eukaryota</taxon>
        <taxon>Fungi</taxon>
        <taxon>Dikarya</taxon>
        <taxon>Basidiomycota</taxon>
        <taxon>Agaricomycotina</taxon>
        <taxon>Agaricomycetes</taxon>
        <taxon>Agaricomycetidae</taxon>
        <taxon>Agaricales</taxon>
        <taxon>Marasmiineae</taxon>
        <taxon>Mycenaceae</taxon>
        <taxon>Mycena</taxon>
    </lineage>
</organism>
<feature type="transmembrane region" description="Helical" evidence="1">
    <location>
        <begin position="533"/>
        <end position="559"/>
    </location>
</feature>
<name>A0A8H6YZH5_9AGAR</name>
<dbReference type="AlphaFoldDB" id="A0A8H6YZH5"/>
<reference evidence="2" key="1">
    <citation type="submission" date="2020-05" db="EMBL/GenBank/DDBJ databases">
        <title>Mycena genomes resolve the evolution of fungal bioluminescence.</title>
        <authorList>
            <person name="Tsai I.J."/>
        </authorList>
    </citation>
    <scope>NUCLEOTIDE SEQUENCE</scope>
    <source>
        <strain evidence="2">160909Yilan</strain>
    </source>
</reference>
<dbReference type="EMBL" id="JACAZH010000005">
    <property type="protein sequence ID" value="KAF7367594.1"/>
    <property type="molecule type" value="Genomic_DNA"/>
</dbReference>
<evidence type="ECO:0000313" key="2">
    <source>
        <dbReference type="EMBL" id="KAF7367594.1"/>
    </source>
</evidence>
<dbReference type="OrthoDB" id="3351168at2759"/>
<dbReference type="Proteomes" id="UP000623467">
    <property type="component" value="Unassembled WGS sequence"/>
</dbReference>